<sequence>MSSDLKEQEEQNSAFMRIPKHIQFLRWNLDHKALELNNEGTRKVMIAKDMVKSVICCKVWFRKLHSSKTAIVSRGERCNSTAQSVPFLTLLLKTLGPCTLWDATSDNGVGNGKQKNMCRMENRGIRQWQ</sequence>
<evidence type="ECO:0000313" key="2">
    <source>
        <dbReference type="Proteomes" id="UP001642487"/>
    </source>
</evidence>
<name>A0ABP0Y8V9_9ROSI</name>
<accession>A0ABP0Y8V9</accession>
<dbReference type="Proteomes" id="UP001642487">
    <property type="component" value="Chromosome 3"/>
</dbReference>
<reference evidence="1 2" key="1">
    <citation type="submission" date="2024-03" db="EMBL/GenBank/DDBJ databases">
        <authorList>
            <person name="Gkanogiannis A."/>
            <person name="Becerra Lopez-Lavalle L."/>
        </authorList>
    </citation>
    <scope>NUCLEOTIDE SEQUENCE [LARGE SCALE GENOMIC DNA]</scope>
</reference>
<gene>
    <name evidence="1" type="ORF">CITCOLO1_LOCUS8785</name>
</gene>
<organism evidence="1 2">
    <name type="scientific">Citrullus colocynthis</name>
    <name type="common">colocynth</name>
    <dbReference type="NCBI Taxonomy" id="252529"/>
    <lineage>
        <taxon>Eukaryota</taxon>
        <taxon>Viridiplantae</taxon>
        <taxon>Streptophyta</taxon>
        <taxon>Embryophyta</taxon>
        <taxon>Tracheophyta</taxon>
        <taxon>Spermatophyta</taxon>
        <taxon>Magnoliopsida</taxon>
        <taxon>eudicotyledons</taxon>
        <taxon>Gunneridae</taxon>
        <taxon>Pentapetalae</taxon>
        <taxon>rosids</taxon>
        <taxon>fabids</taxon>
        <taxon>Cucurbitales</taxon>
        <taxon>Cucurbitaceae</taxon>
        <taxon>Benincaseae</taxon>
        <taxon>Citrullus</taxon>
    </lineage>
</organism>
<dbReference type="EMBL" id="OZ021737">
    <property type="protein sequence ID" value="CAK9316903.1"/>
    <property type="molecule type" value="Genomic_DNA"/>
</dbReference>
<proteinExistence type="predicted"/>
<evidence type="ECO:0000313" key="1">
    <source>
        <dbReference type="EMBL" id="CAK9316903.1"/>
    </source>
</evidence>
<keyword evidence="2" id="KW-1185">Reference proteome</keyword>
<protein>
    <submittedName>
        <fullName evidence="1">Uncharacterized protein</fullName>
    </submittedName>
</protein>